<accession>A0A1G8ENW6</accession>
<dbReference type="PANTHER" id="PTHR12461:SF105">
    <property type="entry name" value="HYPOXIA-INDUCIBLE FACTOR 1-ALPHA INHIBITOR"/>
    <property type="match status" value="1"/>
</dbReference>
<dbReference type="OrthoDB" id="2942327at2"/>
<proteinExistence type="predicted"/>
<dbReference type="AlphaFoldDB" id="A0A1G8ENW6"/>
<gene>
    <name evidence="2" type="ORF">SAMN05421827_1434</name>
</gene>
<name>A0A1G8ENW6_9SPHI</name>
<organism evidence="2 3">
    <name type="scientific">Pedobacter terrae</name>
    <dbReference type="NCBI Taxonomy" id="405671"/>
    <lineage>
        <taxon>Bacteria</taxon>
        <taxon>Pseudomonadati</taxon>
        <taxon>Bacteroidota</taxon>
        <taxon>Sphingobacteriia</taxon>
        <taxon>Sphingobacteriales</taxon>
        <taxon>Sphingobacteriaceae</taxon>
        <taxon>Pedobacter</taxon>
    </lineage>
</organism>
<dbReference type="PANTHER" id="PTHR12461">
    <property type="entry name" value="HYPOXIA-INDUCIBLE FACTOR 1 ALPHA INHIBITOR-RELATED"/>
    <property type="match status" value="1"/>
</dbReference>
<evidence type="ECO:0000313" key="3">
    <source>
        <dbReference type="Proteomes" id="UP000199643"/>
    </source>
</evidence>
<dbReference type="InterPro" id="IPR003347">
    <property type="entry name" value="JmjC_dom"/>
</dbReference>
<evidence type="ECO:0000313" key="2">
    <source>
        <dbReference type="EMBL" id="SDH71606.1"/>
    </source>
</evidence>
<dbReference type="SMART" id="SM00558">
    <property type="entry name" value="JmjC"/>
    <property type="match status" value="1"/>
</dbReference>
<sequence length="293" mass="34164">MKTIDTVDRLSQSEFYTNYVQLKKPVLIKKMTQDWPAIKIWDMDYFRKLGKNLKITTKTADIVNGTKISSSLADYVDLLEVHEKSYEAGIATQKPPYLHDIPLFNMLPELIADLGTFPIELFPKWYHKNWNNYIQFFMGGSGSLTPLHFDTLLTNNLFFQVKGEKKFILIKESDKENCYIEGWRWSKFDPSNPDYEKFSKTKGMELYEVDLGPGDILFIPSGMLHQVHGLSYSISFNIDWHTSKTAFRGILSGFKGAPRRNVYYNLLIYLGLKMRIPSKYILPYYKSYLNYVS</sequence>
<dbReference type="STRING" id="405671.SAMN05421827_1434"/>
<dbReference type="EMBL" id="FNCH01000043">
    <property type="protein sequence ID" value="SDH71606.1"/>
    <property type="molecule type" value="Genomic_DNA"/>
</dbReference>
<dbReference type="PROSITE" id="PS51184">
    <property type="entry name" value="JMJC"/>
    <property type="match status" value="1"/>
</dbReference>
<protein>
    <submittedName>
        <fullName evidence="2">Cupin-like domain-containing protein</fullName>
    </submittedName>
</protein>
<dbReference type="InterPro" id="IPR041667">
    <property type="entry name" value="Cupin_8"/>
</dbReference>
<dbReference type="CDD" id="cd02208">
    <property type="entry name" value="cupin_RmlC-like"/>
    <property type="match status" value="1"/>
</dbReference>
<dbReference type="Gene3D" id="2.60.120.650">
    <property type="entry name" value="Cupin"/>
    <property type="match status" value="1"/>
</dbReference>
<evidence type="ECO:0000259" key="1">
    <source>
        <dbReference type="PROSITE" id="PS51184"/>
    </source>
</evidence>
<feature type="domain" description="JmjC" evidence="1">
    <location>
        <begin position="96"/>
        <end position="257"/>
    </location>
</feature>
<dbReference type="Proteomes" id="UP000199643">
    <property type="component" value="Unassembled WGS sequence"/>
</dbReference>
<keyword evidence="3" id="KW-1185">Reference proteome</keyword>
<dbReference type="RefSeq" id="WP_090505194.1">
    <property type="nucleotide sequence ID" value="NZ_FNCH01000043.1"/>
</dbReference>
<reference evidence="3" key="1">
    <citation type="submission" date="2016-10" db="EMBL/GenBank/DDBJ databases">
        <authorList>
            <person name="Varghese N."/>
            <person name="Submissions S."/>
        </authorList>
    </citation>
    <scope>NUCLEOTIDE SEQUENCE [LARGE SCALE GENOMIC DNA]</scope>
    <source>
        <strain evidence="3">DSM 17933</strain>
    </source>
</reference>
<dbReference type="Pfam" id="PF13621">
    <property type="entry name" value="Cupin_8"/>
    <property type="match status" value="1"/>
</dbReference>
<dbReference type="SUPFAM" id="SSF51197">
    <property type="entry name" value="Clavaminate synthase-like"/>
    <property type="match status" value="1"/>
</dbReference>